<protein>
    <submittedName>
        <fullName evidence="1">Uncharacterized protein</fullName>
    </submittedName>
</protein>
<proteinExistence type="predicted"/>
<evidence type="ECO:0000313" key="1">
    <source>
        <dbReference type="EMBL" id="SDF28054.1"/>
    </source>
</evidence>
<keyword evidence="2" id="KW-1185">Reference proteome</keyword>
<dbReference type="Proteomes" id="UP000182427">
    <property type="component" value="Chromosome I"/>
</dbReference>
<sequence>MQVQDAMLEVLSREFYRAALARFSLNLKRFDLSCHGSFVISFLDMCLPQKR</sequence>
<evidence type="ECO:0000313" key="2">
    <source>
        <dbReference type="Proteomes" id="UP000182427"/>
    </source>
</evidence>
<dbReference type="AlphaFoldDB" id="A0A1G7JTD4"/>
<reference evidence="1 2" key="1">
    <citation type="submission" date="2016-10" db="EMBL/GenBank/DDBJ databases">
        <authorList>
            <person name="de Groot N.N."/>
        </authorList>
    </citation>
    <scope>NUCLEOTIDE SEQUENCE [LARGE SCALE GENOMIC DNA]</scope>
    <source>
        <strain evidence="1 2">GAS232</strain>
    </source>
</reference>
<organism evidence="1 2">
    <name type="scientific">Terriglobus roseus</name>
    <dbReference type="NCBI Taxonomy" id="392734"/>
    <lineage>
        <taxon>Bacteria</taxon>
        <taxon>Pseudomonadati</taxon>
        <taxon>Acidobacteriota</taxon>
        <taxon>Terriglobia</taxon>
        <taxon>Terriglobales</taxon>
        <taxon>Acidobacteriaceae</taxon>
        <taxon>Terriglobus</taxon>
    </lineage>
</organism>
<dbReference type="EMBL" id="LT629690">
    <property type="protein sequence ID" value="SDF28054.1"/>
    <property type="molecule type" value="Genomic_DNA"/>
</dbReference>
<gene>
    <name evidence="1" type="ORF">SAMN05444167_1938</name>
</gene>
<name>A0A1G7JTD4_9BACT</name>
<accession>A0A1G7JTD4</accession>